<dbReference type="EMBL" id="JADNRY010000056">
    <property type="protein sequence ID" value="KAF9068843.1"/>
    <property type="molecule type" value="Genomic_DNA"/>
</dbReference>
<keyword evidence="4" id="KW-1185">Reference proteome</keyword>
<feature type="compositionally biased region" description="Acidic residues" evidence="1">
    <location>
        <begin position="67"/>
        <end position="79"/>
    </location>
</feature>
<feature type="compositionally biased region" description="Polar residues" evidence="1">
    <location>
        <begin position="35"/>
        <end position="53"/>
    </location>
</feature>
<organism evidence="3 4">
    <name type="scientific">Rhodocollybia butyracea</name>
    <dbReference type="NCBI Taxonomy" id="206335"/>
    <lineage>
        <taxon>Eukaryota</taxon>
        <taxon>Fungi</taxon>
        <taxon>Dikarya</taxon>
        <taxon>Basidiomycota</taxon>
        <taxon>Agaricomycotina</taxon>
        <taxon>Agaricomycetes</taxon>
        <taxon>Agaricomycetidae</taxon>
        <taxon>Agaricales</taxon>
        <taxon>Marasmiineae</taxon>
        <taxon>Omphalotaceae</taxon>
        <taxon>Rhodocollybia</taxon>
    </lineage>
</organism>
<feature type="transmembrane region" description="Helical" evidence="2">
    <location>
        <begin position="98"/>
        <end position="121"/>
    </location>
</feature>
<feature type="transmembrane region" description="Helical" evidence="2">
    <location>
        <begin position="141"/>
        <end position="165"/>
    </location>
</feature>
<feature type="region of interest" description="Disordered" evidence="1">
    <location>
        <begin position="16"/>
        <end position="79"/>
    </location>
</feature>
<proteinExistence type="predicted"/>
<comment type="caution">
    <text evidence="3">The sequence shown here is derived from an EMBL/GenBank/DDBJ whole genome shotgun (WGS) entry which is preliminary data.</text>
</comment>
<protein>
    <submittedName>
        <fullName evidence="3">Uncharacterized protein</fullName>
    </submittedName>
</protein>
<dbReference type="AlphaFoldDB" id="A0A9P5PRS5"/>
<gene>
    <name evidence="3" type="ORF">BDP27DRAFT_1448071</name>
</gene>
<feature type="transmembrane region" description="Helical" evidence="2">
    <location>
        <begin position="177"/>
        <end position="201"/>
    </location>
</feature>
<sequence length="499" mass="55536">MPVRFSLVKATSFRPWSKKSRISGSNTGSSSGFSRNLNGSNAEQFRPDSSGSGYLNRVPEEDLDQRNDDDDDDEEEELEEELEAQGLYRGSYLKLVTFYTLTPLTFVVAFTLLALLPGWAYPLEGNTPNFPSLLPYPLSELIVSAGLWALSHLLRTPVYTFSVLLCTSCKLSHYSFAIVLSTALHAVLSLLLRVIAIPILLIPHYLIYESPNWHDPAFRRVWWVALGWAAVEAIVSIKQGYDYLALYRDVLVDEAHKEEQFIDIEDGGGTKLGPVYSTTQFASPTEATAPFITGSSHDISPPDRDPVSTTAVQEDAERVPLLTRSLELPTANLDSSLDLQIDEDVEQLIAVRERDELEKYYGVPFIRIPVFISCLQRINSLLFSLGITFLLSSAYLRSTTTRTINPNDNLTAVYGKRSDFTYFAPLESFMWRWSLEITRGSNKALTIAVPLIFLVQLFLSLLHSQLVLPKAGVPTVVYIGSLVSLGLFFAGLGVWGALS</sequence>
<feature type="transmembrane region" description="Helical" evidence="2">
    <location>
        <begin position="444"/>
        <end position="463"/>
    </location>
</feature>
<evidence type="ECO:0000313" key="3">
    <source>
        <dbReference type="EMBL" id="KAF9068843.1"/>
    </source>
</evidence>
<dbReference type="OrthoDB" id="3364069at2759"/>
<evidence type="ECO:0000313" key="4">
    <source>
        <dbReference type="Proteomes" id="UP000772434"/>
    </source>
</evidence>
<keyword evidence="2" id="KW-0812">Transmembrane</keyword>
<dbReference type="Proteomes" id="UP000772434">
    <property type="component" value="Unassembled WGS sequence"/>
</dbReference>
<evidence type="ECO:0000256" key="1">
    <source>
        <dbReference type="SAM" id="MobiDB-lite"/>
    </source>
</evidence>
<feature type="compositionally biased region" description="Low complexity" evidence="1">
    <location>
        <begin position="22"/>
        <end position="34"/>
    </location>
</feature>
<evidence type="ECO:0000256" key="2">
    <source>
        <dbReference type="SAM" id="Phobius"/>
    </source>
</evidence>
<feature type="transmembrane region" description="Helical" evidence="2">
    <location>
        <begin position="475"/>
        <end position="498"/>
    </location>
</feature>
<reference evidence="3" key="1">
    <citation type="submission" date="2020-11" db="EMBL/GenBank/DDBJ databases">
        <authorList>
            <consortium name="DOE Joint Genome Institute"/>
            <person name="Ahrendt S."/>
            <person name="Riley R."/>
            <person name="Andreopoulos W."/>
            <person name="Labutti K."/>
            <person name="Pangilinan J."/>
            <person name="Ruiz-Duenas F.J."/>
            <person name="Barrasa J.M."/>
            <person name="Sanchez-Garcia M."/>
            <person name="Camarero S."/>
            <person name="Miyauchi S."/>
            <person name="Serrano A."/>
            <person name="Linde D."/>
            <person name="Babiker R."/>
            <person name="Drula E."/>
            <person name="Ayuso-Fernandez I."/>
            <person name="Pacheco R."/>
            <person name="Padilla G."/>
            <person name="Ferreira P."/>
            <person name="Barriuso J."/>
            <person name="Kellner H."/>
            <person name="Castanera R."/>
            <person name="Alfaro M."/>
            <person name="Ramirez L."/>
            <person name="Pisabarro A.G."/>
            <person name="Kuo A."/>
            <person name="Tritt A."/>
            <person name="Lipzen A."/>
            <person name="He G."/>
            <person name="Yan M."/>
            <person name="Ng V."/>
            <person name="Cullen D."/>
            <person name="Martin F."/>
            <person name="Rosso M.-N."/>
            <person name="Henrissat B."/>
            <person name="Hibbett D."/>
            <person name="Martinez A.T."/>
            <person name="Grigoriev I.V."/>
        </authorList>
    </citation>
    <scope>NUCLEOTIDE SEQUENCE</scope>
    <source>
        <strain evidence="3">AH 40177</strain>
    </source>
</reference>
<name>A0A9P5PRS5_9AGAR</name>
<accession>A0A9P5PRS5</accession>
<keyword evidence="2" id="KW-0472">Membrane</keyword>
<keyword evidence="2" id="KW-1133">Transmembrane helix</keyword>